<evidence type="ECO:0000256" key="1">
    <source>
        <dbReference type="SAM" id="MobiDB-lite"/>
    </source>
</evidence>
<evidence type="ECO:0000313" key="2">
    <source>
        <dbReference type="EMBL" id="CAK1601879.1"/>
    </source>
</evidence>
<sequence length="166" mass="18921">MVFHPRRILAGPRERFRTHPRPHLRWPPHGGPSSVEDYSSPISLSGKAHQNTWRALLLGLQLNMRNGRPRVRCAKAMGPGKTSTMKHRPSRPQRRIWSMAPPPTKIRLRRVGRAAHRNTDTPLPPQPHHHRINRRYGPARVAEDRASGASPYQHSSSSATPPRLQR</sequence>
<dbReference type="Proteomes" id="UP001314205">
    <property type="component" value="Unassembled WGS sequence"/>
</dbReference>
<feature type="compositionally biased region" description="Basic residues" evidence="1">
    <location>
        <begin position="84"/>
        <end position="94"/>
    </location>
</feature>
<dbReference type="EMBL" id="CAVLGL010000137">
    <property type="protein sequence ID" value="CAK1601879.1"/>
    <property type="molecule type" value="Genomic_DNA"/>
</dbReference>
<protein>
    <submittedName>
        <fullName evidence="2">Uncharacterized protein</fullName>
    </submittedName>
</protein>
<evidence type="ECO:0000313" key="3">
    <source>
        <dbReference type="Proteomes" id="UP001314205"/>
    </source>
</evidence>
<proteinExistence type="predicted"/>
<feature type="compositionally biased region" description="Polar residues" evidence="1">
    <location>
        <begin position="150"/>
        <end position="160"/>
    </location>
</feature>
<gene>
    <name evidence="2" type="ORF">PARMNEM_LOCUS20454</name>
</gene>
<feature type="region of interest" description="Disordered" evidence="1">
    <location>
        <begin position="112"/>
        <end position="166"/>
    </location>
</feature>
<dbReference type="AlphaFoldDB" id="A0AAV1M6D6"/>
<reference evidence="2 3" key="1">
    <citation type="submission" date="2023-11" db="EMBL/GenBank/DDBJ databases">
        <authorList>
            <person name="Hedman E."/>
            <person name="Englund M."/>
            <person name="Stromberg M."/>
            <person name="Nyberg Akerstrom W."/>
            <person name="Nylinder S."/>
            <person name="Jareborg N."/>
            <person name="Kallberg Y."/>
            <person name="Kronander E."/>
        </authorList>
    </citation>
    <scope>NUCLEOTIDE SEQUENCE [LARGE SCALE GENOMIC DNA]</scope>
</reference>
<feature type="region of interest" description="Disordered" evidence="1">
    <location>
        <begin position="75"/>
        <end position="98"/>
    </location>
</feature>
<comment type="caution">
    <text evidence="2">The sequence shown here is derived from an EMBL/GenBank/DDBJ whole genome shotgun (WGS) entry which is preliminary data.</text>
</comment>
<organism evidence="2 3">
    <name type="scientific">Parnassius mnemosyne</name>
    <name type="common">clouded apollo</name>
    <dbReference type="NCBI Taxonomy" id="213953"/>
    <lineage>
        <taxon>Eukaryota</taxon>
        <taxon>Metazoa</taxon>
        <taxon>Ecdysozoa</taxon>
        <taxon>Arthropoda</taxon>
        <taxon>Hexapoda</taxon>
        <taxon>Insecta</taxon>
        <taxon>Pterygota</taxon>
        <taxon>Neoptera</taxon>
        <taxon>Endopterygota</taxon>
        <taxon>Lepidoptera</taxon>
        <taxon>Glossata</taxon>
        <taxon>Ditrysia</taxon>
        <taxon>Papilionoidea</taxon>
        <taxon>Papilionidae</taxon>
        <taxon>Parnassiinae</taxon>
        <taxon>Parnassini</taxon>
        <taxon>Parnassius</taxon>
        <taxon>Driopa</taxon>
    </lineage>
</organism>
<feature type="region of interest" description="Disordered" evidence="1">
    <location>
        <begin position="18"/>
        <end position="40"/>
    </location>
</feature>
<keyword evidence="3" id="KW-1185">Reference proteome</keyword>
<name>A0AAV1M6D6_9NEOP</name>
<accession>A0AAV1M6D6</accession>